<comment type="caution">
    <text evidence="3">The sequence shown here is derived from an EMBL/GenBank/DDBJ whole genome shotgun (WGS) entry which is preliminary data.</text>
</comment>
<name>A0A6N6MIV3_9HYPH</name>
<organism evidence="3 4">
    <name type="scientific">Methylobacterium planeticum</name>
    <dbReference type="NCBI Taxonomy" id="2615211"/>
    <lineage>
        <taxon>Bacteria</taxon>
        <taxon>Pseudomonadati</taxon>
        <taxon>Pseudomonadota</taxon>
        <taxon>Alphaproteobacteria</taxon>
        <taxon>Hyphomicrobiales</taxon>
        <taxon>Methylobacteriaceae</taxon>
        <taxon>Methylobacterium</taxon>
    </lineage>
</organism>
<sequence>MGDTVQATAAPVQLPTGEPFTAVLADLVKDEAYQIRVRMDGGAVIRYAKAMMAGAEFPPILVARLAGAPILLDGWHRVEAARRIGMVTFPAILIDRAPAELRWAAAEANAKHGVRLKPREVRAAFRAYVKAGQHLKRGSRVKGSREIAKELHGLVSHAGVLAWMRSDFPAVYRRMQGKDDAGHGDGGLPPEDPEDARLGTIERALEVIRANARGVRDPARRGAIIAGLQAKARELEGAGEWVPASGLGLGEDDDF</sequence>
<dbReference type="AlphaFoldDB" id="A0A6N6MIV3"/>
<dbReference type="Proteomes" id="UP000441523">
    <property type="component" value="Unassembled WGS sequence"/>
</dbReference>
<evidence type="ECO:0000313" key="3">
    <source>
        <dbReference type="EMBL" id="KAB1069931.1"/>
    </source>
</evidence>
<dbReference type="InterPro" id="IPR036086">
    <property type="entry name" value="ParB/Sulfiredoxin_sf"/>
</dbReference>
<evidence type="ECO:0000256" key="1">
    <source>
        <dbReference type="SAM" id="MobiDB-lite"/>
    </source>
</evidence>
<dbReference type="Gene3D" id="3.90.1530.10">
    <property type="entry name" value="Conserved hypothetical protein from pyrococcus furiosus pfu- 392566-001, ParB domain"/>
    <property type="match status" value="1"/>
</dbReference>
<keyword evidence="4" id="KW-1185">Reference proteome</keyword>
<feature type="region of interest" description="Disordered" evidence="1">
    <location>
        <begin position="176"/>
        <end position="195"/>
    </location>
</feature>
<evidence type="ECO:0000313" key="4">
    <source>
        <dbReference type="Proteomes" id="UP000441523"/>
    </source>
</evidence>
<dbReference type="SUPFAM" id="SSF110849">
    <property type="entry name" value="ParB/Sulfiredoxin"/>
    <property type="match status" value="1"/>
</dbReference>
<dbReference type="EMBL" id="VZZJ01000034">
    <property type="protein sequence ID" value="KAB1069931.1"/>
    <property type="molecule type" value="Genomic_DNA"/>
</dbReference>
<dbReference type="InterPro" id="IPR003115">
    <property type="entry name" value="ParB_N"/>
</dbReference>
<evidence type="ECO:0000259" key="2">
    <source>
        <dbReference type="SMART" id="SM00470"/>
    </source>
</evidence>
<reference evidence="3 4" key="1">
    <citation type="submission" date="2019-09" db="EMBL/GenBank/DDBJ databases">
        <title>YIM 132548 draft genome.</title>
        <authorList>
            <person name="Jiang L."/>
        </authorList>
    </citation>
    <scope>NUCLEOTIDE SEQUENCE [LARGE SCALE GENOMIC DNA]</scope>
    <source>
        <strain evidence="3 4">YIM 132548</strain>
    </source>
</reference>
<dbReference type="SMART" id="SM00470">
    <property type="entry name" value="ParB"/>
    <property type="match status" value="1"/>
</dbReference>
<protein>
    <recommendedName>
        <fullName evidence="2">ParB-like N-terminal domain-containing protein</fullName>
    </recommendedName>
</protein>
<accession>A0A6N6MIV3</accession>
<dbReference type="RefSeq" id="WP_150966282.1">
    <property type="nucleotide sequence ID" value="NZ_VZZJ01000034.1"/>
</dbReference>
<proteinExistence type="predicted"/>
<feature type="domain" description="ParB-like N-terminal" evidence="2">
    <location>
        <begin position="21"/>
        <end position="110"/>
    </location>
</feature>
<gene>
    <name evidence="3" type="ORF">F6X51_24125</name>
</gene>